<organism evidence="3 4">
    <name type="scientific">Salmonella enterica I</name>
    <dbReference type="NCBI Taxonomy" id="59201"/>
    <lineage>
        <taxon>Bacteria</taxon>
        <taxon>Pseudomonadati</taxon>
        <taxon>Pseudomonadota</taxon>
        <taxon>Gammaproteobacteria</taxon>
        <taxon>Enterobacterales</taxon>
        <taxon>Enterobacteriaceae</taxon>
        <taxon>Salmonella</taxon>
    </lineage>
</organism>
<gene>
    <name evidence="3" type="primary">dpiA_2</name>
    <name evidence="3" type="ORF">NCTC8271_04148</name>
</gene>
<protein>
    <submittedName>
        <fullName evidence="3">Transcriptional regulator CriR</fullName>
    </submittedName>
</protein>
<dbReference type="PROSITE" id="PS50110">
    <property type="entry name" value="RESPONSE_REGULATORY"/>
    <property type="match status" value="1"/>
</dbReference>
<evidence type="ECO:0000259" key="2">
    <source>
        <dbReference type="PROSITE" id="PS50110"/>
    </source>
</evidence>
<sequence>MDNYLPDGKGITLLHELMQSRYPGGVVFTTAASDMETVAEAVRSGAFDYLVKPIAYERLWADADPLSTAPDVCWRARIAQARSR</sequence>
<dbReference type="InterPro" id="IPR011006">
    <property type="entry name" value="CheY-like_superfamily"/>
</dbReference>
<dbReference type="InterPro" id="IPR051271">
    <property type="entry name" value="2C-system_Tx_regulators"/>
</dbReference>
<dbReference type="AlphaFoldDB" id="A0A3S4HGV4"/>
<name>A0A3S4HGV4_SALET</name>
<dbReference type="Proteomes" id="UP000273655">
    <property type="component" value="Chromosome 1"/>
</dbReference>
<dbReference type="PANTHER" id="PTHR45526">
    <property type="entry name" value="TRANSCRIPTIONAL REGULATORY PROTEIN DPIA"/>
    <property type="match status" value="1"/>
</dbReference>
<keyword evidence="1" id="KW-0597">Phosphoprotein</keyword>
<dbReference type="GO" id="GO:0000156">
    <property type="term" value="F:phosphorelay response regulator activity"/>
    <property type="evidence" value="ECO:0007669"/>
    <property type="project" value="TreeGrafter"/>
</dbReference>
<dbReference type="PANTHER" id="PTHR45526:SF1">
    <property type="entry name" value="TRANSCRIPTIONAL REGULATORY PROTEIN DCUR-RELATED"/>
    <property type="match status" value="1"/>
</dbReference>
<evidence type="ECO:0000313" key="3">
    <source>
        <dbReference type="EMBL" id="VEA41127.1"/>
    </source>
</evidence>
<feature type="modified residue" description="4-aspartylphosphate" evidence="1">
    <location>
        <position position="2"/>
    </location>
</feature>
<accession>A0A3S4HGV4</accession>
<proteinExistence type="predicted"/>
<dbReference type="EMBL" id="LR134148">
    <property type="protein sequence ID" value="VEA41127.1"/>
    <property type="molecule type" value="Genomic_DNA"/>
</dbReference>
<reference evidence="3 4" key="1">
    <citation type="submission" date="2018-12" db="EMBL/GenBank/DDBJ databases">
        <authorList>
            <consortium name="Pathogen Informatics"/>
        </authorList>
    </citation>
    <scope>NUCLEOTIDE SEQUENCE [LARGE SCALE GENOMIC DNA]</scope>
    <source>
        <strain evidence="3 4">NCTC8271</strain>
    </source>
</reference>
<dbReference type="InterPro" id="IPR001789">
    <property type="entry name" value="Sig_transdc_resp-reg_receiver"/>
</dbReference>
<feature type="domain" description="Response regulatory" evidence="2">
    <location>
        <begin position="1"/>
        <end position="67"/>
    </location>
</feature>
<dbReference type="SUPFAM" id="SSF52172">
    <property type="entry name" value="CheY-like"/>
    <property type="match status" value="1"/>
</dbReference>
<dbReference type="Pfam" id="PF00072">
    <property type="entry name" value="Response_reg"/>
    <property type="match status" value="1"/>
</dbReference>
<evidence type="ECO:0000313" key="4">
    <source>
        <dbReference type="Proteomes" id="UP000273655"/>
    </source>
</evidence>
<dbReference type="Gene3D" id="3.40.50.2300">
    <property type="match status" value="1"/>
</dbReference>
<evidence type="ECO:0000256" key="1">
    <source>
        <dbReference type="PROSITE-ProRule" id="PRU00169"/>
    </source>
</evidence>